<dbReference type="Gene3D" id="3.30.70.1070">
    <property type="entry name" value="Sporulation related repeat"/>
    <property type="match status" value="1"/>
</dbReference>
<dbReference type="RefSeq" id="WP_379498056.1">
    <property type="nucleotide sequence ID" value="NZ_JBHSAO010000016.1"/>
</dbReference>
<comment type="caution">
    <text evidence="2">The sequence shown here is derived from an EMBL/GenBank/DDBJ whole genome shotgun (WGS) entry which is preliminary data.</text>
</comment>
<organism evidence="2 3">
    <name type="scientific">Oceanobacillus longus</name>
    <dbReference type="NCBI Taxonomy" id="930120"/>
    <lineage>
        <taxon>Bacteria</taxon>
        <taxon>Bacillati</taxon>
        <taxon>Bacillota</taxon>
        <taxon>Bacilli</taxon>
        <taxon>Bacillales</taxon>
        <taxon>Bacillaceae</taxon>
        <taxon>Oceanobacillus</taxon>
    </lineage>
</organism>
<dbReference type="InterPro" id="IPR007730">
    <property type="entry name" value="SPOR-like_dom"/>
</dbReference>
<dbReference type="InterPro" id="IPR036680">
    <property type="entry name" value="SPOR-like_sf"/>
</dbReference>
<reference evidence="3" key="1">
    <citation type="journal article" date="2019" name="Int. J. Syst. Evol. Microbiol.">
        <title>The Global Catalogue of Microorganisms (GCM) 10K type strain sequencing project: providing services to taxonomists for standard genome sequencing and annotation.</title>
        <authorList>
            <consortium name="The Broad Institute Genomics Platform"/>
            <consortium name="The Broad Institute Genome Sequencing Center for Infectious Disease"/>
            <person name="Wu L."/>
            <person name="Ma J."/>
        </authorList>
    </citation>
    <scope>NUCLEOTIDE SEQUENCE [LARGE SCALE GENOMIC DNA]</scope>
    <source>
        <strain evidence="3">IBRC-M 10703</strain>
    </source>
</reference>
<protein>
    <submittedName>
        <fullName evidence="2">SPOR domain-containing protein</fullName>
    </submittedName>
</protein>
<sequence>MAKEKIVIGATDKKKSAQHQYNLLTRNKINADIKIYKTDSGELYSVEAGPYSMRKQLLQDIDKIKGLGLPNAFITNA</sequence>
<evidence type="ECO:0000313" key="3">
    <source>
        <dbReference type="Proteomes" id="UP001595772"/>
    </source>
</evidence>
<evidence type="ECO:0000259" key="1">
    <source>
        <dbReference type="Pfam" id="PF05036"/>
    </source>
</evidence>
<dbReference type="EMBL" id="JBHSAO010000016">
    <property type="protein sequence ID" value="MFC4025566.1"/>
    <property type="molecule type" value="Genomic_DNA"/>
</dbReference>
<keyword evidence="3" id="KW-1185">Reference proteome</keyword>
<dbReference type="Pfam" id="PF05036">
    <property type="entry name" value="SPOR"/>
    <property type="match status" value="1"/>
</dbReference>
<evidence type="ECO:0000313" key="2">
    <source>
        <dbReference type="EMBL" id="MFC4025566.1"/>
    </source>
</evidence>
<feature type="domain" description="SPOR" evidence="1">
    <location>
        <begin position="6"/>
        <end position="74"/>
    </location>
</feature>
<name>A0ABV8H2Y8_9BACI</name>
<gene>
    <name evidence="2" type="ORF">ACFOUV_17445</name>
</gene>
<accession>A0ABV8H2Y8</accession>
<dbReference type="Proteomes" id="UP001595772">
    <property type="component" value="Unassembled WGS sequence"/>
</dbReference>
<proteinExistence type="predicted"/>
<dbReference type="SUPFAM" id="SSF110997">
    <property type="entry name" value="Sporulation related repeat"/>
    <property type="match status" value="1"/>
</dbReference>